<dbReference type="EMBL" id="BAAAGE010000001">
    <property type="protein sequence ID" value="GAA0714428.1"/>
    <property type="molecule type" value="Genomic_DNA"/>
</dbReference>
<dbReference type="PANTHER" id="PTHR44520">
    <property type="entry name" value="RESPONSE REGULATOR RCP1-RELATED"/>
    <property type="match status" value="1"/>
</dbReference>
<reference evidence="4" key="1">
    <citation type="journal article" date="2019" name="Int. J. Syst. Evol. Microbiol.">
        <title>The Global Catalogue of Microorganisms (GCM) 10K type strain sequencing project: providing services to taxonomists for standard genome sequencing and annotation.</title>
        <authorList>
            <consortium name="The Broad Institute Genomics Platform"/>
            <consortium name="The Broad Institute Genome Sequencing Center for Infectious Disease"/>
            <person name="Wu L."/>
            <person name="Ma J."/>
        </authorList>
    </citation>
    <scope>NUCLEOTIDE SEQUENCE [LARGE SCALE GENOMIC DNA]</scope>
    <source>
        <strain evidence="4">JCM 15974</strain>
    </source>
</reference>
<dbReference type="PROSITE" id="PS50110">
    <property type="entry name" value="RESPONSE_REGULATORY"/>
    <property type="match status" value="1"/>
</dbReference>
<dbReference type="InterPro" id="IPR052893">
    <property type="entry name" value="TCS_response_regulator"/>
</dbReference>
<dbReference type="PANTHER" id="PTHR44520:SF2">
    <property type="entry name" value="RESPONSE REGULATOR RCP1"/>
    <property type="match status" value="1"/>
</dbReference>
<dbReference type="SMART" id="SM00448">
    <property type="entry name" value="REC"/>
    <property type="match status" value="1"/>
</dbReference>
<dbReference type="RefSeq" id="WP_343910666.1">
    <property type="nucleotide sequence ID" value="NZ_BAAAGE010000001.1"/>
</dbReference>
<name>A0ABP3TPE9_9FLAO</name>
<dbReference type="InterPro" id="IPR001789">
    <property type="entry name" value="Sig_transdc_resp-reg_receiver"/>
</dbReference>
<feature type="domain" description="Response regulatory" evidence="2">
    <location>
        <begin position="6"/>
        <end position="129"/>
    </location>
</feature>
<evidence type="ECO:0000313" key="3">
    <source>
        <dbReference type="EMBL" id="GAA0714428.1"/>
    </source>
</evidence>
<proteinExistence type="predicted"/>
<dbReference type="InterPro" id="IPR011006">
    <property type="entry name" value="CheY-like_superfamily"/>
</dbReference>
<dbReference type="CDD" id="cd17557">
    <property type="entry name" value="REC_Rcp-like"/>
    <property type="match status" value="1"/>
</dbReference>
<dbReference type="Pfam" id="PF00072">
    <property type="entry name" value="Response_reg"/>
    <property type="match status" value="1"/>
</dbReference>
<evidence type="ECO:0000259" key="2">
    <source>
        <dbReference type="PROSITE" id="PS50110"/>
    </source>
</evidence>
<sequence length="133" mass="15538">MNKQHHILSVEDNPNDVMLMKRVFAKNTPDHKVHFTPSSDEALDYLASKYQEENLPNLILLDIKLIRGNGLDLLNDLKRDSRYQHIPVVMLSSSDREDDKQKARAYGCDDYVEKPRTYLKLNEELPKIVNKWS</sequence>
<evidence type="ECO:0000256" key="1">
    <source>
        <dbReference type="PROSITE-ProRule" id="PRU00169"/>
    </source>
</evidence>
<dbReference type="SUPFAM" id="SSF52172">
    <property type="entry name" value="CheY-like"/>
    <property type="match status" value="1"/>
</dbReference>
<keyword evidence="1" id="KW-0597">Phosphoprotein</keyword>
<dbReference type="Gene3D" id="3.40.50.2300">
    <property type="match status" value="1"/>
</dbReference>
<protein>
    <submittedName>
        <fullName evidence="3">Response regulator</fullName>
    </submittedName>
</protein>
<keyword evidence="4" id="KW-1185">Reference proteome</keyword>
<evidence type="ECO:0000313" key="4">
    <source>
        <dbReference type="Proteomes" id="UP001501758"/>
    </source>
</evidence>
<organism evidence="3 4">
    <name type="scientific">Aquimarina litoralis</name>
    <dbReference type="NCBI Taxonomy" id="584605"/>
    <lineage>
        <taxon>Bacteria</taxon>
        <taxon>Pseudomonadati</taxon>
        <taxon>Bacteroidota</taxon>
        <taxon>Flavobacteriia</taxon>
        <taxon>Flavobacteriales</taxon>
        <taxon>Flavobacteriaceae</taxon>
        <taxon>Aquimarina</taxon>
    </lineage>
</organism>
<dbReference type="Proteomes" id="UP001501758">
    <property type="component" value="Unassembled WGS sequence"/>
</dbReference>
<comment type="caution">
    <text evidence="3">The sequence shown here is derived from an EMBL/GenBank/DDBJ whole genome shotgun (WGS) entry which is preliminary data.</text>
</comment>
<gene>
    <name evidence="3" type="ORF">GCM10009430_07610</name>
</gene>
<feature type="modified residue" description="4-aspartylphosphate" evidence="1">
    <location>
        <position position="62"/>
    </location>
</feature>
<accession>A0ABP3TPE9</accession>